<comment type="caution">
    <text evidence="5">The sequence shown here is derived from an EMBL/GenBank/DDBJ whole genome shotgun (WGS) entry which is preliminary data.</text>
</comment>
<dbReference type="SUPFAM" id="SSF74982">
    <property type="entry name" value="Small protein B (SmpB)"/>
    <property type="match status" value="1"/>
</dbReference>
<dbReference type="PANTHER" id="PTHR30308:SF2">
    <property type="entry name" value="SSRA-BINDING PROTEIN"/>
    <property type="match status" value="1"/>
</dbReference>
<dbReference type="GO" id="GO:0005829">
    <property type="term" value="C:cytosol"/>
    <property type="evidence" value="ECO:0007669"/>
    <property type="project" value="TreeGrafter"/>
</dbReference>
<gene>
    <name evidence="3" type="primary">smpB</name>
    <name evidence="5" type="ORF">A2128_01110</name>
</gene>
<dbReference type="InterPro" id="IPR023620">
    <property type="entry name" value="SmpB"/>
</dbReference>
<dbReference type="AlphaFoldDB" id="A0A1G2C6V7"/>
<organism evidence="5 6">
    <name type="scientific">Candidatus Liptonbacteria bacterium GWC1_60_9</name>
    <dbReference type="NCBI Taxonomy" id="1798645"/>
    <lineage>
        <taxon>Bacteria</taxon>
        <taxon>Candidatus Liptoniibacteriota</taxon>
    </lineage>
</organism>
<dbReference type="Pfam" id="PF01668">
    <property type="entry name" value="SmpB"/>
    <property type="match status" value="1"/>
</dbReference>
<sequence length="146" mass="16479">MDAYSVNKKASFDYEILETVEAGIALLGFEVKAVRKGFASLAGSFAIIRGGEAYLVNGAIPPYQPGNTPKEYDPTRTRKLLLTKDEIKELVGKTEKTGLTLVPLKLYNKRGKIKLELGLARHKKKHDKRETIKRRETEREMKRFAA</sequence>
<evidence type="ECO:0000256" key="4">
    <source>
        <dbReference type="SAM" id="MobiDB-lite"/>
    </source>
</evidence>
<comment type="subcellular location">
    <subcellularLocation>
        <location evidence="3">Cytoplasm</location>
    </subcellularLocation>
    <text evidence="3">The tmRNA-SmpB complex associates with stalled 70S ribosomes.</text>
</comment>
<dbReference type="PROSITE" id="PS01317">
    <property type="entry name" value="SSRP"/>
    <property type="match status" value="1"/>
</dbReference>
<dbReference type="PANTHER" id="PTHR30308">
    <property type="entry name" value="TMRNA-BINDING COMPONENT OF TRANS-TRANSLATION TAGGING COMPLEX"/>
    <property type="match status" value="1"/>
</dbReference>
<dbReference type="NCBIfam" id="NF003843">
    <property type="entry name" value="PRK05422.1"/>
    <property type="match status" value="1"/>
</dbReference>
<dbReference type="GO" id="GO:0003723">
    <property type="term" value="F:RNA binding"/>
    <property type="evidence" value="ECO:0007669"/>
    <property type="project" value="UniProtKB-UniRule"/>
</dbReference>
<dbReference type="Proteomes" id="UP000176349">
    <property type="component" value="Unassembled WGS sequence"/>
</dbReference>
<feature type="region of interest" description="Disordered" evidence="4">
    <location>
        <begin position="122"/>
        <end position="146"/>
    </location>
</feature>
<dbReference type="Gene3D" id="2.40.280.10">
    <property type="match status" value="1"/>
</dbReference>
<comment type="similarity">
    <text evidence="3">Belongs to the SmpB family.</text>
</comment>
<evidence type="ECO:0000313" key="5">
    <source>
        <dbReference type="EMBL" id="OGY96881.1"/>
    </source>
</evidence>
<protein>
    <recommendedName>
        <fullName evidence="3">SsrA-binding protein</fullName>
    </recommendedName>
    <alternativeName>
        <fullName evidence="3">Small protein B</fullName>
    </alternativeName>
</protein>
<keyword evidence="2 3" id="KW-0694">RNA-binding</keyword>
<dbReference type="GO" id="GO:0070930">
    <property type="term" value="P:trans-translation-dependent protein tagging"/>
    <property type="evidence" value="ECO:0007669"/>
    <property type="project" value="TreeGrafter"/>
</dbReference>
<accession>A0A1G2C6V7</accession>
<evidence type="ECO:0000256" key="1">
    <source>
        <dbReference type="ARBA" id="ARBA00022490"/>
    </source>
</evidence>
<evidence type="ECO:0000256" key="3">
    <source>
        <dbReference type="HAMAP-Rule" id="MF_00023"/>
    </source>
</evidence>
<dbReference type="EMBL" id="MHKV01000031">
    <property type="protein sequence ID" value="OGY96881.1"/>
    <property type="molecule type" value="Genomic_DNA"/>
</dbReference>
<dbReference type="HAMAP" id="MF_00023">
    <property type="entry name" value="SmpB"/>
    <property type="match status" value="1"/>
</dbReference>
<comment type="function">
    <text evidence="3">Required for rescue of stalled ribosomes mediated by trans-translation. Binds to transfer-messenger RNA (tmRNA), required for stable association of tmRNA with ribosomes. tmRNA and SmpB together mimic tRNA shape, replacing the anticodon stem-loop with SmpB. tmRNA is encoded by the ssrA gene; the 2 termini fold to resemble tRNA(Ala) and it encodes a 'tag peptide', a short internal open reading frame. During trans-translation Ala-aminoacylated tmRNA acts like a tRNA, entering the A-site of stalled ribosomes, displacing the stalled mRNA. The ribosome then switches to translate the ORF on the tmRNA; the nascent peptide is terminated with the 'tag peptide' encoded by the tmRNA and targeted for degradation. The ribosome is freed to recommence translation, which seems to be the essential function of trans-translation.</text>
</comment>
<feature type="compositionally biased region" description="Basic and acidic residues" evidence="4">
    <location>
        <begin position="128"/>
        <end position="146"/>
    </location>
</feature>
<reference evidence="5 6" key="1">
    <citation type="journal article" date="2016" name="Nat. Commun.">
        <title>Thousands of microbial genomes shed light on interconnected biogeochemical processes in an aquifer system.</title>
        <authorList>
            <person name="Anantharaman K."/>
            <person name="Brown C.T."/>
            <person name="Hug L.A."/>
            <person name="Sharon I."/>
            <person name="Castelle C.J."/>
            <person name="Probst A.J."/>
            <person name="Thomas B.C."/>
            <person name="Singh A."/>
            <person name="Wilkins M.J."/>
            <person name="Karaoz U."/>
            <person name="Brodie E.L."/>
            <person name="Williams K.H."/>
            <person name="Hubbard S.S."/>
            <person name="Banfield J.F."/>
        </authorList>
    </citation>
    <scope>NUCLEOTIDE SEQUENCE [LARGE SCALE GENOMIC DNA]</scope>
</reference>
<keyword evidence="1 3" id="KW-0963">Cytoplasm</keyword>
<evidence type="ECO:0000313" key="6">
    <source>
        <dbReference type="Proteomes" id="UP000176349"/>
    </source>
</evidence>
<dbReference type="GO" id="GO:0070929">
    <property type="term" value="P:trans-translation"/>
    <property type="evidence" value="ECO:0007669"/>
    <property type="project" value="UniProtKB-UniRule"/>
</dbReference>
<dbReference type="InterPro" id="IPR000037">
    <property type="entry name" value="SsrA-bd_prot"/>
</dbReference>
<dbReference type="CDD" id="cd09294">
    <property type="entry name" value="SmpB"/>
    <property type="match status" value="1"/>
</dbReference>
<proteinExistence type="inferred from homology"/>
<evidence type="ECO:0000256" key="2">
    <source>
        <dbReference type="ARBA" id="ARBA00022884"/>
    </source>
</evidence>
<dbReference type="NCBIfam" id="TIGR00086">
    <property type="entry name" value="smpB"/>
    <property type="match status" value="1"/>
</dbReference>
<dbReference type="InterPro" id="IPR020081">
    <property type="entry name" value="SsrA-bd_prot_CS"/>
</dbReference>
<name>A0A1G2C6V7_9BACT</name>